<dbReference type="InterPro" id="IPR009738">
    <property type="entry name" value="BAT2_N"/>
</dbReference>
<gene>
    <name evidence="4" type="ORF">DUNSADRAFT_11281</name>
</gene>
<accession>A0ABQ7GDP6</accession>
<organism evidence="4 5">
    <name type="scientific">Dunaliella salina</name>
    <name type="common">Green alga</name>
    <name type="synonym">Protococcus salinus</name>
    <dbReference type="NCBI Taxonomy" id="3046"/>
    <lineage>
        <taxon>Eukaryota</taxon>
        <taxon>Viridiplantae</taxon>
        <taxon>Chlorophyta</taxon>
        <taxon>core chlorophytes</taxon>
        <taxon>Chlorophyceae</taxon>
        <taxon>CS clade</taxon>
        <taxon>Chlamydomonadales</taxon>
        <taxon>Dunaliellaceae</taxon>
        <taxon>Dunaliella</taxon>
    </lineage>
</organism>
<dbReference type="Proteomes" id="UP000815325">
    <property type="component" value="Unassembled WGS sequence"/>
</dbReference>
<evidence type="ECO:0000256" key="1">
    <source>
        <dbReference type="ARBA" id="ARBA00022553"/>
    </source>
</evidence>
<comment type="caution">
    <text evidence="4">The sequence shown here is derived from an EMBL/GenBank/DDBJ whole genome shotgun (WGS) entry which is preliminary data.</text>
</comment>
<keyword evidence="5" id="KW-1185">Reference proteome</keyword>
<reference evidence="4" key="1">
    <citation type="submission" date="2017-08" db="EMBL/GenBank/DDBJ databases">
        <authorList>
            <person name="Polle J.E."/>
            <person name="Barry K."/>
            <person name="Cushman J."/>
            <person name="Schmutz J."/>
            <person name="Tran D."/>
            <person name="Hathwaick L.T."/>
            <person name="Yim W.C."/>
            <person name="Jenkins J."/>
            <person name="Mckie-Krisberg Z.M."/>
            <person name="Prochnik S."/>
            <person name="Lindquist E."/>
            <person name="Dockter R.B."/>
            <person name="Adam C."/>
            <person name="Molina H."/>
            <person name="Bunkerborg J."/>
            <person name="Jin E."/>
            <person name="Buchheim M."/>
            <person name="Magnuson J."/>
        </authorList>
    </citation>
    <scope>NUCLEOTIDE SEQUENCE</scope>
    <source>
        <strain evidence="4">CCAP 19/18</strain>
    </source>
</reference>
<evidence type="ECO:0000259" key="3">
    <source>
        <dbReference type="Pfam" id="PF07001"/>
    </source>
</evidence>
<proteinExistence type="predicted"/>
<sequence>MSTKQNSKYANSNLNSVLQKSSTQLGHGAAGGFGGAKMGYHGMLVLSKKPKVGSKLSVPLPVNLPSIKKEHAGNDPNTQLVPAAGSGSWQAAKSAADETAPQQQQAQQQQAQQQPAHPHSALADPPTAGAALGSTSSWASPKPTQH</sequence>
<name>A0ABQ7GDP6_DUNSA</name>
<feature type="domain" description="BAT2 N-terminal" evidence="3">
    <location>
        <begin position="41"/>
        <end position="133"/>
    </location>
</feature>
<dbReference type="Pfam" id="PF07001">
    <property type="entry name" value="BAT2_N"/>
    <property type="match status" value="1"/>
</dbReference>
<protein>
    <recommendedName>
        <fullName evidence="3">BAT2 N-terminal domain-containing protein</fullName>
    </recommendedName>
</protein>
<evidence type="ECO:0000313" key="4">
    <source>
        <dbReference type="EMBL" id="KAF5832731.1"/>
    </source>
</evidence>
<dbReference type="EMBL" id="MU069853">
    <property type="protein sequence ID" value="KAF5832731.1"/>
    <property type="molecule type" value="Genomic_DNA"/>
</dbReference>
<feature type="compositionally biased region" description="Low complexity" evidence="2">
    <location>
        <begin position="100"/>
        <end position="116"/>
    </location>
</feature>
<feature type="compositionally biased region" description="Polar residues" evidence="2">
    <location>
        <begin position="133"/>
        <end position="146"/>
    </location>
</feature>
<evidence type="ECO:0000313" key="5">
    <source>
        <dbReference type="Proteomes" id="UP000815325"/>
    </source>
</evidence>
<keyword evidence="1" id="KW-0597">Phosphoprotein</keyword>
<evidence type="ECO:0000256" key="2">
    <source>
        <dbReference type="SAM" id="MobiDB-lite"/>
    </source>
</evidence>
<feature type="region of interest" description="Disordered" evidence="2">
    <location>
        <begin position="66"/>
        <end position="146"/>
    </location>
</feature>